<accession>A0A640SVE4</accession>
<dbReference type="AlphaFoldDB" id="A0A640SVE4"/>
<sequence length="88" mass="9071">MWASAGTGSGARLASRSPPRAPLTACAGDLPDTVSETPPQPVGGTDGMVAGVASGEPRILRPVRSGRPYRSKSSSTFSVSGWDWQART</sequence>
<dbReference type="EMBL" id="BLIO01000001">
    <property type="protein sequence ID" value="GFE15403.1"/>
    <property type="molecule type" value="Genomic_DNA"/>
</dbReference>
<comment type="caution">
    <text evidence="2">The sequence shown here is derived from an EMBL/GenBank/DDBJ whole genome shotgun (WGS) entry which is preliminary data.</text>
</comment>
<organism evidence="2 3">
    <name type="scientific">Streptomyces glebosus</name>
    <dbReference type="NCBI Taxonomy" id="249580"/>
    <lineage>
        <taxon>Bacteria</taxon>
        <taxon>Bacillati</taxon>
        <taxon>Actinomycetota</taxon>
        <taxon>Actinomycetes</taxon>
        <taxon>Kitasatosporales</taxon>
        <taxon>Streptomycetaceae</taxon>
        <taxon>Streptomyces</taxon>
    </lineage>
</organism>
<keyword evidence="3" id="KW-1185">Reference proteome</keyword>
<protein>
    <submittedName>
        <fullName evidence="2">Uncharacterized protein</fullName>
    </submittedName>
</protein>
<dbReference type="Proteomes" id="UP000430079">
    <property type="component" value="Unassembled WGS sequence"/>
</dbReference>
<proteinExistence type="predicted"/>
<name>A0A640SVE4_9ACTN</name>
<evidence type="ECO:0000313" key="3">
    <source>
        <dbReference type="Proteomes" id="UP000430079"/>
    </source>
</evidence>
<evidence type="ECO:0000256" key="1">
    <source>
        <dbReference type="SAM" id="MobiDB-lite"/>
    </source>
</evidence>
<evidence type="ECO:0000313" key="2">
    <source>
        <dbReference type="EMBL" id="GFE15403.1"/>
    </source>
</evidence>
<gene>
    <name evidence="2" type="ORF">Sgleb_34500</name>
</gene>
<feature type="region of interest" description="Disordered" evidence="1">
    <location>
        <begin position="1"/>
        <end position="88"/>
    </location>
</feature>
<reference evidence="2 3" key="1">
    <citation type="submission" date="2019-12" db="EMBL/GenBank/DDBJ databases">
        <title>Whole genome shotgun sequence of Streptomyces hygroscopicus subsp. glebosus NBRC 13786.</title>
        <authorList>
            <person name="Ichikawa N."/>
            <person name="Kimura A."/>
            <person name="Kitahashi Y."/>
            <person name="Komaki H."/>
            <person name="Tamura T."/>
        </authorList>
    </citation>
    <scope>NUCLEOTIDE SEQUENCE [LARGE SCALE GENOMIC DNA]</scope>
    <source>
        <strain evidence="2 3">NBRC 13786</strain>
    </source>
</reference>